<keyword evidence="3" id="KW-1185">Reference proteome</keyword>
<dbReference type="Ensembl" id="ENSNPET00000002190.1">
    <property type="protein sequence ID" value="ENSNPEP00000002148.1"/>
    <property type="gene ID" value="ENSNPEG00000001655.1"/>
</dbReference>
<accession>A0A8C6YQ60</accession>
<sequence>PSLSTSLSLSPSPSPPLSPSHPCPCPRPCPHPTSPLPRDSAGPPAPTWMSLLSSCLTRRFRDTATFSGKPPLRLSSGMRDVSRVSAGGWKYRSALKSLLMAWPTTTFPARILRICGGRGHRTGRRRAAAAEPPPAAAAAAARGPRGAARRPRPPRRQLLLPQDALGLQEAAPPHEAPVLPVAAAAAAAARGLRRLHAHVEDQLGHGGCRGGVSCPAPSPAPLPGPAAPTAAHAARAGSGSGRRGPSWDTQEGIEHAREPRAGRKRRSAPARGAAGPPPPRGGACAGSAARRRAGAVLRREP</sequence>
<feature type="region of interest" description="Disordered" evidence="1">
    <location>
        <begin position="1"/>
        <end position="44"/>
    </location>
</feature>
<reference evidence="2" key="1">
    <citation type="submission" date="2025-08" db="UniProtKB">
        <authorList>
            <consortium name="Ensembl"/>
        </authorList>
    </citation>
    <scope>IDENTIFICATION</scope>
</reference>
<feature type="region of interest" description="Disordered" evidence="1">
    <location>
        <begin position="125"/>
        <end position="153"/>
    </location>
</feature>
<name>A0A8C6YQ60_NOTPE</name>
<feature type="compositionally biased region" description="Low complexity" evidence="1">
    <location>
        <begin position="1"/>
        <end position="11"/>
    </location>
</feature>
<evidence type="ECO:0000313" key="3">
    <source>
        <dbReference type="Proteomes" id="UP000694420"/>
    </source>
</evidence>
<reference evidence="2" key="2">
    <citation type="submission" date="2025-09" db="UniProtKB">
        <authorList>
            <consortium name="Ensembl"/>
        </authorList>
    </citation>
    <scope>IDENTIFICATION</scope>
</reference>
<proteinExistence type="predicted"/>
<feature type="region of interest" description="Disordered" evidence="1">
    <location>
        <begin position="219"/>
        <end position="301"/>
    </location>
</feature>
<evidence type="ECO:0000313" key="2">
    <source>
        <dbReference type="Ensembl" id="ENSNPEP00000002148.1"/>
    </source>
</evidence>
<feature type="compositionally biased region" description="Pro residues" evidence="1">
    <location>
        <begin position="12"/>
        <end position="35"/>
    </location>
</feature>
<feature type="compositionally biased region" description="Low complexity" evidence="1">
    <location>
        <begin position="136"/>
        <end position="146"/>
    </location>
</feature>
<organism evidence="2 3">
    <name type="scientific">Nothoprocta perdicaria</name>
    <name type="common">Chilean tinamou</name>
    <name type="synonym">Crypturus perdicarius</name>
    <dbReference type="NCBI Taxonomy" id="30464"/>
    <lineage>
        <taxon>Eukaryota</taxon>
        <taxon>Metazoa</taxon>
        <taxon>Chordata</taxon>
        <taxon>Craniata</taxon>
        <taxon>Vertebrata</taxon>
        <taxon>Euteleostomi</taxon>
        <taxon>Archelosauria</taxon>
        <taxon>Archosauria</taxon>
        <taxon>Dinosauria</taxon>
        <taxon>Saurischia</taxon>
        <taxon>Theropoda</taxon>
        <taxon>Coelurosauria</taxon>
        <taxon>Aves</taxon>
        <taxon>Palaeognathae</taxon>
        <taxon>Tinamiformes</taxon>
        <taxon>Tinamidae</taxon>
        <taxon>Nothoprocta</taxon>
    </lineage>
</organism>
<evidence type="ECO:0000256" key="1">
    <source>
        <dbReference type="SAM" id="MobiDB-lite"/>
    </source>
</evidence>
<feature type="compositionally biased region" description="Low complexity" evidence="1">
    <location>
        <begin position="227"/>
        <end position="237"/>
    </location>
</feature>
<dbReference type="Proteomes" id="UP000694420">
    <property type="component" value="Unplaced"/>
</dbReference>
<dbReference type="AlphaFoldDB" id="A0A8C6YQ60"/>
<protein>
    <submittedName>
        <fullName evidence="2">Uncharacterized protein</fullName>
    </submittedName>
</protein>
<feature type="compositionally biased region" description="Basic and acidic residues" evidence="1">
    <location>
        <begin position="252"/>
        <end position="261"/>
    </location>
</feature>